<feature type="compositionally biased region" description="Basic and acidic residues" evidence="1">
    <location>
        <begin position="264"/>
        <end position="282"/>
    </location>
</feature>
<organism evidence="3 4">
    <name type="scientific">Tilletia caries</name>
    <name type="common">wheat bunt fungus</name>
    <dbReference type="NCBI Taxonomy" id="13290"/>
    <lineage>
        <taxon>Eukaryota</taxon>
        <taxon>Fungi</taxon>
        <taxon>Dikarya</taxon>
        <taxon>Basidiomycota</taxon>
        <taxon>Ustilaginomycotina</taxon>
        <taxon>Exobasidiomycetes</taxon>
        <taxon>Tilletiales</taxon>
        <taxon>Tilletiaceae</taxon>
        <taxon>Tilletia</taxon>
    </lineage>
</organism>
<feature type="compositionally biased region" description="Basic residues" evidence="1">
    <location>
        <begin position="283"/>
        <end position="316"/>
    </location>
</feature>
<proteinExistence type="predicted"/>
<protein>
    <submittedName>
        <fullName evidence="3">Uncharacterized protein</fullName>
    </submittedName>
</protein>
<evidence type="ECO:0000256" key="1">
    <source>
        <dbReference type="SAM" id="MobiDB-lite"/>
    </source>
</evidence>
<feature type="compositionally biased region" description="Low complexity" evidence="1">
    <location>
        <begin position="662"/>
        <end position="675"/>
    </location>
</feature>
<evidence type="ECO:0000313" key="3">
    <source>
        <dbReference type="EMBL" id="CAD6905340.1"/>
    </source>
</evidence>
<evidence type="ECO:0000313" key="4">
    <source>
        <dbReference type="Proteomes" id="UP000836402"/>
    </source>
</evidence>
<feature type="compositionally biased region" description="Acidic residues" evidence="1">
    <location>
        <begin position="157"/>
        <end position="170"/>
    </location>
</feature>
<feature type="compositionally biased region" description="Low complexity" evidence="1">
    <location>
        <begin position="85"/>
        <end position="101"/>
    </location>
</feature>
<feature type="region of interest" description="Disordered" evidence="1">
    <location>
        <begin position="765"/>
        <end position="800"/>
    </location>
</feature>
<keyword evidence="2" id="KW-0732">Signal</keyword>
<feature type="region of interest" description="Disordered" evidence="1">
    <location>
        <begin position="35"/>
        <end position="55"/>
    </location>
</feature>
<feature type="signal peptide" evidence="2">
    <location>
        <begin position="1"/>
        <end position="26"/>
    </location>
</feature>
<name>A0ABN7IMT9_9BASI</name>
<feature type="region of interest" description="Disordered" evidence="1">
    <location>
        <begin position="635"/>
        <end position="675"/>
    </location>
</feature>
<gene>
    <name evidence="3" type="ORF">JKIAZH3_G201</name>
</gene>
<feature type="region of interest" description="Disordered" evidence="1">
    <location>
        <begin position="145"/>
        <end position="170"/>
    </location>
</feature>
<keyword evidence="4" id="KW-1185">Reference proteome</keyword>
<feature type="compositionally biased region" description="Polar residues" evidence="1">
    <location>
        <begin position="638"/>
        <end position="652"/>
    </location>
</feature>
<accession>A0ABN7IMT9</accession>
<feature type="region of interest" description="Disordered" evidence="1">
    <location>
        <begin position="715"/>
        <end position="737"/>
    </location>
</feature>
<comment type="caution">
    <text evidence="3">The sequence shown here is derived from an EMBL/GenBank/DDBJ whole genome shotgun (WGS) entry which is preliminary data.</text>
</comment>
<feature type="compositionally biased region" description="Low complexity" evidence="1">
    <location>
        <begin position="780"/>
        <end position="800"/>
    </location>
</feature>
<evidence type="ECO:0000256" key="2">
    <source>
        <dbReference type="SAM" id="SignalP"/>
    </source>
</evidence>
<sequence>MVHLKPTFSLLSTALLLTASLSDVTAAPMKTRLRPFQGNAVTPGKGVSAPPAAPNQLNGQAFPVVQPLVNVQSTGNNVARRQQYDDPASSYTTDADATTDNTADDTAYAMDADQVEPASFAANVAQSPQSQGQALNWFIADTETDSPELNMAGPGGPDDDGLGSDDDSEEAVPLANQYAVKAPSAGGMKATESDATAPAWRAVPCNGEMFEGAGQTSSEANQYMAIPLAQPSANAQMDDGQYHPGKVSASPSTVSAAKRSIYHRLGDDKKSKKGSGSKDAKSGTKKAGKKHKKGKKSKKSKKGKKGKKALKHKKHAGAAEPKSPAKRSEINNQVLRVDGSGINIHLVGGDLDPSIYRHDDLIRLRTRDSNVDDLIRRDSNVHSHIHDHGDSYDDDRYSGHHSQHWRDHHGYYRHGGDHTHEHVHIHKRDLFAPGTRGTVAVLQPFVGSLLDTGLAQQVATLVLAPLSSDAAAPATGLLKNGLNLATDVDPSDNANAANAFLLSPSSTQPGTKLMLVDSPNQVMIKPSNMSDWRQVQLQATVFNLATATDPLAAAASTAFGFAAGSGTGAAAAALPAASSGSGSGTGAPATASGQFCATIDTRPPSTLRMELCNQIIPGTSQEFLYDPATGQLTPFVDGSSTTSSASIQGKRQTSSGAGNGAGASAASPGASATASTAEPAPASVKLVFIADAPAAADVPPTAADDAVDNYVDDGTSAASSITSSAASSATKAAPVDPSSMVDQAVTASDDSASTVYPQAQKYAAATSPQQYSAMDDDSSADASASSATSDASSQYSSSTGYSSAASSSAGAAVADDASDAGYGTMADAGSSSMGRRAFSAVRRWFASGSVAREV</sequence>
<dbReference type="Proteomes" id="UP000836402">
    <property type="component" value="Unassembled WGS sequence"/>
</dbReference>
<feature type="compositionally biased region" description="Low complexity" evidence="1">
    <location>
        <begin position="715"/>
        <end position="733"/>
    </location>
</feature>
<feature type="region of interest" description="Disordered" evidence="1">
    <location>
        <begin position="234"/>
        <end position="330"/>
    </location>
</feature>
<reference evidence="3" key="1">
    <citation type="submission" date="2020-10" db="EMBL/GenBank/DDBJ databases">
        <authorList>
            <person name="Sedaghatjoo S."/>
        </authorList>
    </citation>
    <scope>NUCLEOTIDE SEQUENCE</scope>
    <source>
        <strain evidence="3">AZH3</strain>
    </source>
</reference>
<dbReference type="EMBL" id="CAJHJG010000743">
    <property type="protein sequence ID" value="CAD6905340.1"/>
    <property type="molecule type" value="Genomic_DNA"/>
</dbReference>
<feature type="region of interest" description="Disordered" evidence="1">
    <location>
        <begin position="77"/>
        <end position="101"/>
    </location>
</feature>
<feature type="chain" id="PRO_5047321317" evidence="2">
    <location>
        <begin position="27"/>
        <end position="854"/>
    </location>
</feature>